<feature type="region of interest" description="Disordered" evidence="1">
    <location>
        <begin position="157"/>
        <end position="194"/>
    </location>
</feature>
<reference evidence="2" key="1">
    <citation type="submission" date="2018-03" db="EMBL/GenBank/DDBJ databases">
        <authorList>
            <person name="Guldener U."/>
        </authorList>
    </citation>
    <scope>NUCLEOTIDE SEQUENCE</scope>
</reference>
<evidence type="ECO:0000256" key="1">
    <source>
        <dbReference type="SAM" id="MobiDB-lite"/>
    </source>
</evidence>
<evidence type="ECO:0000313" key="2">
    <source>
        <dbReference type="EMBL" id="SPJ75871.1"/>
    </source>
</evidence>
<dbReference type="PANTHER" id="PTHR40640:SF1">
    <property type="entry name" value="ANCHORED GLYCOPROTEIN, PUTATIVE (AFU_ORTHOLOGUE AFUA_8G04860)-RELATED"/>
    <property type="match status" value="1"/>
</dbReference>
<name>A0AAE8SHD2_9HYPO</name>
<comment type="caution">
    <text evidence="2">The sequence shown here is derived from an EMBL/GenBank/DDBJ whole genome shotgun (WGS) entry which is preliminary data.</text>
</comment>
<feature type="compositionally biased region" description="Low complexity" evidence="1">
    <location>
        <begin position="157"/>
        <end position="190"/>
    </location>
</feature>
<dbReference type="EMBL" id="ONZP01000176">
    <property type="protein sequence ID" value="SPJ75871.1"/>
    <property type="molecule type" value="Genomic_DNA"/>
</dbReference>
<gene>
    <name evidence="2" type="ORF">FTOL_05602</name>
</gene>
<dbReference type="Proteomes" id="UP001187734">
    <property type="component" value="Unassembled WGS sequence"/>
</dbReference>
<protein>
    <submittedName>
        <fullName evidence="2">Uncharacterized protein</fullName>
    </submittedName>
</protein>
<keyword evidence="3" id="KW-1185">Reference proteome</keyword>
<proteinExistence type="predicted"/>
<accession>A0AAE8SHD2</accession>
<sequence>MPSSLTTSIYIMGDPGVPLIADVVGADVSATTYVLNCPPPTATDDNDCGLYNMTVTVGPHASKTLPAGAASTGNFDMFMSLPADDHDFQISLHCEMSRTVLTECTTINLGGNDDGHPTAAFSGTKENAMMFPMAYVPITVTAGAELLEATHTGAAKATATATDSQTATDATKTGDASSGESGTETSGAATPVNTSGASSSVARFFGAVSVAGIAAALVMS</sequence>
<dbReference type="PANTHER" id="PTHR40640">
    <property type="entry name" value="ANCHORED GLYCOPROTEIN, PUTATIVE (AFU_ORTHOLOGUE AFUA_8G04860)-RELATED"/>
    <property type="match status" value="1"/>
</dbReference>
<dbReference type="AlphaFoldDB" id="A0AAE8SHD2"/>
<organism evidence="2 3">
    <name type="scientific">Fusarium torulosum</name>
    <dbReference type="NCBI Taxonomy" id="33205"/>
    <lineage>
        <taxon>Eukaryota</taxon>
        <taxon>Fungi</taxon>
        <taxon>Dikarya</taxon>
        <taxon>Ascomycota</taxon>
        <taxon>Pezizomycotina</taxon>
        <taxon>Sordariomycetes</taxon>
        <taxon>Hypocreomycetidae</taxon>
        <taxon>Hypocreales</taxon>
        <taxon>Nectriaceae</taxon>
        <taxon>Fusarium</taxon>
    </lineage>
</organism>
<evidence type="ECO:0000313" key="3">
    <source>
        <dbReference type="Proteomes" id="UP001187734"/>
    </source>
</evidence>